<proteinExistence type="predicted"/>
<dbReference type="Pfam" id="PF14534">
    <property type="entry name" value="DUF4440"/>
    <property type="match status" value="1"/>
</dbReference>
<dbReference type="InterPro" id="IPR032710">
    <property type="entry name" value="NTF2-like_dom_sf"/>
</dbReference>
<evidence type="ECO:0000259" key="1">
    <source>
        <dbReference type="Pfam" id="PF14534"/>
    </source>
</evidence>
<evidence type="ECO:0000313" key="2">
    <source>
        <dbReference type="EMBL" id="OIJ24811.1"/>
    </source>
</evidence>
<accession>A0A1J4MZW4</accession>
<dbReference type="SUPFAM" id="SSF54427">
    <property type="entry name" value="NTF2-like"/>
    <property type="match status" value="1"/>
</dbReference>
<feature type="domain" description="DUF4440" evidence="1">
    <location>
        <begin position="2"/>
        <end position="99"/>
    </location>
</feature>
<reference evidence="2" key="1">
    <citation type="submission" date="2016-10" db="EMBL/GenBank/DDBJ databases">
        <title>Draft Genome Sequence of Nocardioides luteus Strain BAFB, an Alkane-Degrading Bacterium Isolated from JP-7 Polluted Soil.</title>
        <authorList>
            <person name="Brown L."/>
            <person name="Ruiz O.N."/>
            <person name="Gunasekera T."/>
        </authorList>
    </citation>
    <scope>NUCLEOTIDE SEQUENCE [LARGE SCALE GENOMIC DNA]</scope>
    <source>
        <strain evidence="2">BAFB</strain>
    </source>
</reference>
<dbReference type="AlphaFoldDB" id="A0A1J4MZW4"/>
<dbReference type="OrthoDB" id="7845843at2"/>
<sequence length="108" mass="12388">MALERELQTAAARTDPRRLTELLAPDFEEIGASGRLWDLASILEMLAGEDDGTPDIEVRELTGRMIADDMVLLRWQSVRGERRARRTSLWQRRPEGWRLVHHQGTPIA</sequence>
<dbReference type="Gene3D" id="3.10.450.50">
    <property type="match status" value="1"/>
</dbReference>
<keyword evidence="3" id="KW-1185">Reference proteome</keyword>
<dbReference type="EMBL" id="JZDQ02000033">
    <property type="protein sequence ID" value="OIJ24811.1"/>
    <property type="molecule type" value="Genomic_DNA"/>
</dbReference>
<dbReference type="Proteomes" id="UP000033772">
    <property type="component" value="Unassembled WGS sequence"/>
</dbReference>
<protein>
    <submittedName>
        <fullName evidence="2">DUF4440 domain-containing protein</fullName>
    </submittedName>
</protein>
<dbReference type="STRING" id="1844.UG56_021140"/>
<gene>
    <name evidence="2" type="ORF">UG56_021140</name>
</gene>
<organism evidence="2 3">
    <name type="scientific">Nocardioides luteus</name>
    <dbReference type="NCBI Taxonomy" id="1844"/>
    <lineage>
        <taxon>Bacteria</taxon>
        <taxon>Bacillati</taxon>
        <taxon>Actinomycetota</taxon>
        <taxon>Actinomycetes</taxon>
        <taxon>Propionibacteriales</taxon>
        <taxon>Nocardioidaceae</taxon>
        <taxon>Nocardioides</taxon>
    </lineage>
</organism>
<evidence type="ECO:0000313" key="3">
    <source>
        <dbReference type="Proteomes" id="UP000033772"/>
    </source>
</evidence>
<dbReference type="InterPro" id="IPR027843">
    <property type="entry name" value="DUF4440"/>
</dbReference>
<comment type="caution">
    <text evidence="2">The sequence shown here is derived from an EMBL/GenBank/DDBJ whole genome shotgun (WGS) entry which is preliminary data.</text>
</comment>
<name>A0A1J4MZW4_9ACTN</name>